<dbReference type="InterPro" id="IPR036271">
    <property type="entry name" value="Tet_transcr_reg_TetR-rel_C_sf"/>
</dbReference>
<keyword evidence="1" id="KW-0678">Repressor</keyword>
<dbReference type="PROSITE" id="PS50977">
    <property type="entry name" value="HTH_TETR_2"/>
    <property type="match status" value="1"/>
</dbReference>
<dbReference type="PANTHER" id="PTHR30055">
    <property type="entry name" value="HTH-TYPE TRANSCRIPTIONAL REGULATOR RUTR"/>
    <property type="match status" value="1"/>
</dbReference>
<feature type="region of interest" description="Disordered" evidence="6">
    <location>
        <begin position="199"/>
        <end position="218"/>
    </location>
</feature>
<dbReference type="Pfam" id="PF13977">
    <property type="entry name" value="TetR_C_6"/>
    <property type="match status" value="1"/>
</dbReference>
<keyword evidence="4" id="KW-0804">Transcription</keyword>
<dbReference type="PANTHER" id="PTHR30055:SF234">
    <property type="entry name" value="HTH-TYPE TRANSCRIPTIONAL REGULATOR BETI"/>
    <property type="match status" value="1"/>
</dbReference>
<dbReference type="Proteomes" id="UP001500420">
    <property type="component" value="Unassembled WGS sequence"/>
</dbReference>
<organism evidence="8 9">
    <name type="scientific">Natronoarchaeum mannanilyticum</name>
    <dbReference type="NCBI Taxonomy" id="926360"/>
    <lineage>
        <taxon>Archaea</taxon>
        <taxon>Methanobacteriati</taxon>
        <taxon>Methanobacteriota</taxon>
        <taxon>Stenosarchaea group</taxon>
        <taxon>Halobacteria</taxon>
        <taxon>Halobacteriales</taxon>
        <taxon>Natronoarchaeaceae</taxon>
    </lineage>
</organism>
<evidence type="ECO:0000256" key="3">
    <source>
        <dbReference type="ARBA" id="ARBA00023125"/>
    </source>
</evidence>
<feature type="compositionally biased region" description="Acidic residues" evidence="6">
    <location>
        <begin position="203"/>
        <end position="218"/>
    </location>
</feature>
<accession>A0AAV3T6T9</accession>
<protein>
    <submittedName>
        <fullName evidence="8">TetR family transcriptional regulator C-terminal domain-containing protein</fullName>
    </submittedName>
</protein>
<keyword evidence="3 5" id="KW-0238">DNA-binding</keyword>
<dbReference type="Pfam" id="PF00440">
    <property type="entry name" value="TetR_N"/>
    <property type="match status" value="1"/>
</dbReference>
<dbReference type="RefSeq" id="WP_343772378.1">
    <property type="nucleotide sequence ID" value="NZ_BAAADV010000001.1"/>
</dbReference>
<dbReference type="GO" id="GO:0003700">
    <property type="term" value="F:DNA-binding transcription factor activity"/>
    <property type="evidence" value="ECO:0007669"/>
    <property type="project" value="TreeGrafter"/>
</dbReference>
<keyword evidence="2" id="KW-0805">Transcription regulation</keyword>
<dbReference type="InterPro" id="IPR039538">
    <property type="entry name" value="BetI_C"/>
</dbReference>
<evidence type="ECO:0000256" key="1">
    <source>
        <dbReference type="ARBA" id="ARBA00022491"/>
    </source>
</evidence>
<dbReference type="InterPro" id="IPR050109">
    <property type="entry name" value="HTH-type_TetR-like_transc_reg"/>
</dbReference>
<dbReference type="AlphaFoldDB" id="A0AAV3T6T9"/>
<dbReference type="SUPFAM" id="SSF46689">
    <property type="entry name" value="Homeodomain-like"/>
    <property type="match status" value="1"/>
</dbReference>
<dbReference type="Gene3D" id="1.10.357.10">
    <property type="entry name" value="Tetracycline Repressor, domain 2"/>
    <property type="match status" value="1"/>
</dbReference>
<dbReference type="InterPro" id="IPR009057">
    <property type="entry name" value="Homeodomain-like_sf"/>
</dbReference>
<reference evidence="8 9" key="1">
    <citation type="journal article" date="2019" name="Int. J. Syst. Evol. Microbiol.">
        <title>The Global Catalogue of Microorganisms (GCM) 10K type strain sequencing project: providing services to taxonomists for standard genome sequencing and annotation.</title>
        <authorList>
            <consortium name="The Broad Institute Genomics Platform"/>
            <consortium name="The Broad Institute Genome Sequencing Center for Infectious Disease"/>
            <person name="Wu L."/>
            <person name="Ma J."/>
        </authorList>
    </citation>
    <scope>NUCLEOTIDE SEQUENCE [LARGE SCALE GENOMIC DNA]</scope>
    <source>
        <strain evidence="8 9">JCM 16328</strain>
    </source>
</reference>
<evidence type="ECO:0000313" key="9">
    <source>
        <dbReference type="Proteomes" id="UP001500420"/>
    </source>
</evidence>
<sequence>MSDAPSDESSEDADPREEIMNATYSALGEHGYADLTMQDIADELGKSTSLLHYHFDTKEELLVAFIDHIMAEFREEHAPPEDLPPEERLREFLDLWVFEPDEDERAALHLALLEFRSRGPFNEAYREQLVRSDELLRGTVAEILRDGVESGAFEPVDPESTARMIVATLDGARTRQITLDDPEYTPTIRDELVETVVDPLLADSDDEQDGTNEEADRP</sequence>
<comment type="caution">
    <text evidence="8">The sequence shown here is derived from an EMBL/GenBank/DDBJ whole genome shotgun (WGS) entry which is preliminary data.</text>
</comment>
<proteinExistence type="predicted"/>
<name>A0AAV3T6T9_9EURY</name>
<feature type="DNA-binding region" description="H-T-H motif" evidence="5">
    <location>
        <begin position="36"/>
        <end position="55"/>
    </location>
</feature>
<evidence type="ECO:0000256" key="5">
    <source>
        <dbReference type="PROSITE-ProRule" id="PRU00335"/>
    </source>
</evidence>
<feature type="domain" description="HTH tetR-type" evidence="7">
    <location>
        <begin position="13"/>
        <end position="73"/>
    </location>
</feature>
<dbReference type="InterPro" id="IPR001647">
    <property type="entry name" value="HTH_TetR"/>
</dbReference>
<keyword evidence="9" id="KW-1185">Reference proteome</keyword>
<evidence type="ECO:0000259" key="7">
    <source>
        <dbReference type="PROSITE" id="PS50977"/>
    </source>
</evidence>
<dbReference type="EMBL" id="BAAADV010000001">
    <property type="protein sequence ID" value="GAA0664011.1"/>
    <property type="molecule type" value="Genomic_DNA"/>
</dbReference>
<evidence type="ECO:0000256" key="4">
    <source>
        <dbReference type="ARBA" id="ARBA00023163"/>
    </source>
</evidence>
<dbReference type="PRINTS" id="PR00455">
    <property type="entry name" value="HTHTETR"/>
</dbReference>
<gene>
    <name evidence="8" type="ORF">GCM10009020_06040</name>
</gene>
<dbReference type="SUPFAM" id="SSF48498">
    <property type="entry name" value="Tetracyclin repressor-like, C-terminal domain"/>
    <property type="match status" value="1"/>
</dbReference>
<evidence type="ECO:0000313" key="8">
    <source>
        <dbReference type="EMBL" id="GAA0664011.1"/>
    </source>
</evidence>
<dbReference type="GO" id="GO:0000976">
    <property type="term" value="F:transcription cis-regulatory region binding"/>
    <property type="evidence" value="ECO:0007669"/>
    <property type="project" value="TreeGrafter"/>
</dbReference>
<evidence type="ECO:0000256" key="2">
    <source>
        <dbReference type="ARBA" id="ARBA00023015"/>
    </source>
</evidence>
<evidence type="ECO:0000256" key="6">
    <source>
        <dbReference type="SAM" id="MobiDB-lite"/>
    </source>
</evidence>